<feature type="compositionally biased region" description="Gly residues" evidence="2">
    <location>
        <begin position="759"/>
        <end position="770"/>
    </location>
</feature>
<feature type="compositionally biased region" description="Low complexity" evidence="2">
    <location>
        <begin position="1860"/>
        <end position="1871"/>
    </location>
</feature>
<dbReference type="PANTHER" id="PTHR16453:SF13">
    <property type="entry name" value="WD REPEAT PROTEIN MIO ZINC-RIBBON LIKE DOMAIN-CONTAINING PROTEIN"/>
    <property type="match status" value="1"/>
</dbReference>
<feature type="compositionally biased region" description="Polar residues" evidence="2">
    <location>
        <begin position="1285"/>
        <end position="1299"/>
    </location>
</feature>
<dbReference type="InterPro" id="IPR037593">
    <property type="entry name" value="MIOS/Sea4"/>
</dbReference>
<name>A0A6L0XQY5_LEIIN</name>
<proteinExistence type="inferred from homology"/>
<evidence type="ECO:0000256" key="2">
    <source>
        <dbReference type="SAM" id="MobiDB-lite"/>
    </source>
</evidence>
<feature type="region of interest" description="Disordered" evidence="2">
    <location>
        <begin position="406"/>
        <end position="437"/>
    </location>
</feature>
<dbReference type="InterPro" id="IPR036322">
    <property type="entry name" value="WD40_repeat_dom_sf"/>
</dbReference>
<dbReference type="InterPro" id="IPR031488">
    <property type="entry name" value="Zn_ribbon_mio"/>
</dbReference>
<dbReference type="Proteomes" id="UP000255414">
    <property type="component" value="Chromosome 25"/>
</dbReference>
<feature type="region of interest" description="Disordered" evidence="2">
    <location>
        <begin position="329"/>
        <end position="351"/>
    </location>
</feature>
<feature type="compositionally biased region" description="Polar residues" evidence="2">
    <location>
        <begin position="1077"/>
        <end position="1087"/>
    </location>
</feature>
<feature type="region of interest" description="Disordered" evidence="2">
    <location>
        <begin position="1277"/>
        <end position="1313"/>
    </location>
</feature>
<dbReference type="CDD" id="cd16691">
    <property type="entry name" value="mRING-H2-C3H3C2_Mio"/>
    <property type="match status" value="1"/>
</dbReference>
<accession>A0A6L0XQY5</accession>
<dbReference type="EMBL" id="LR812958">
    <property type="protein sequence ID" value="CAC9494293.1"/>
    <property type="molecule type" value="Genomic_DNA"/>
</dbReference>
<dbReference type="VEuPathDB" id="TriTrypDB:LINF_250018700"/>
<feature type="compositionally biased region" description="Basic residues" evidence="2">
    <location>
        <begin position="772"/>
        <end position="788"/>
    </location>
</feature>
<evidence type="ECO:0000313" key="3">
    <source>
        <dbReference type="EMBL" id="CAC9494293.1"/>
    </source>
</evidence>
<organism evidence="3 4">
    <name type="scientific">Leishmania infantum</name>
    <dbReference type="NCBI Taxonomy" id="5671"/>
    <lineage>
        <taxon>Eukaryota</taxon>
        <taxon>Discoba</taxon>
        <taxon>Euglenozoa</taxon>
        <taxon>Kinetoplastea</taxon>
        <taxon>Metakinetoplastina</taxon>
        <taxon>Trypanosomatida</taxon>
        <taxon>Trypanosomatidae</taxon>
        <taxon>Leishmaniinae</taxon>
        <taxon>Leishmania</taxon>
    </lineage>
</organism>
<dbReference type="InterPro" id="IPR015943">
    <property type="entry name" value="WD40/YVTN_repeat-like_dom_sf"/>
</dbReference>
<feature type="compositionally biased region" description="Gly residues" evidence="2">
    <location>
        <begin position="336"/>
        <end position="349"/>
    </location>
</feature>
<evidence type="ECO:0000256" key="1">
    <source>
        <dbReference type="ARBA" id="ARBA00009713"/>
    </source>
</evidence>
<feature type="region of interest" description="Disordered" evidence="2">
    <location>
        <begin position="1749"/>
        <end position="1770"/>
    </location>
</feature>
<feature type="region of interest" description="Disordered" evidence="2">
    <location>
        <begin position="1601"/>
        <end position="1639"/>
    </location>
</feature>
<dbReference type="SUPFAM" id="SSF50978">
    <property type="entry name" value="WD40 repeat-like"/>
    <property type="match status" value="1"/>
</dbReference>
<dbReference type="PANTHER" id="PTHR16453">
    <property type="entry name" value="WD40 DOMAIN-CONTAINING PROTEIN MIO FAMILY MEMBER"/>
    <property type="match status" value="1"/>
</dbReference>
<feature type="region of interest" description="Disordered" evidence="2">
    <location>
        <begin position="731"/>
        <end position="843"/>
    </location>
</feature>
<gene>
    <name evidence="3" type="ORF">LINF_250018700</name>
</gene>
<evidence type="ECO:0000313" key="4">
    <source>
        <dbReference type="Proteomes" id="UP000255414"/>
    </source>
</evidence>
<feature type="region of interest" description="Disordered" evidence="2">
    <location>
        <begin position="1192"/>
        <end position="1258"/>
    </location>
</feature>
<feature type="compositionally biased region" description="Low complexity" evidence="2">
    <location>
        <begin position="1300"/>
        <end position="1313"/>
    </location>
</feature>
<sequence length="2309" mass="235193">MLLSKQPGDTGIYATATSSQVRLYYVLDRVFPLTSSGAVAAEGSGVLGNAVYDGFDGIGASATTRSLKPVPPDLMPYFAGAPACVPREYLRMLCRLSAVSRGTGSVAAATTSGIDVRAGGYDAYGLPAPLATSAARVRFPPPPRTGVGYASATCAASDDWLQKEQQRQDVSFAYHWGAPLVPFHAVPCGGGVGAGEGRLLSSRGGANASPQEWATPTLAAAGATSTFAEEYGPGQSSSRVSGNSAAGYSGYYTGSPQTLAGRAGGGGGGGGARPSSTASAAAVSTAPTALSLSCATDCVLFFVANAEGLSWIGRSDATTLSPLRVSTSLPMRRRGTGGYGGPSGGGGGATVVSSAPHPPRPFSEAFGAPVNTTFPANSFASSEQTATPPNMAGDLSLQNAPLIVSDEDGGEGGDEDRAGEAVAAGTGGGGVADSRRRPSLAGAASPFFTDGLDVYGGVVPTTMVGLPMRRAVSRQDRVVTASGWDPRNSAILALGRQSGAVQLLDVEYVVGSVEGRCCSSTTTTRSTSNDDTNELFFVPPVGGVAAGASALGGSSVGGTRLVPYAGADHLSYSVVQQKQMLGPVTALDWMPQSHLTVVAARRLDGLGFYAELLDLRASHDGVTYLGAPPEVFGVPVCARTTDNAAPCVLCSAEQVACHPSQRYVATVGASQMRDIVQLWDVRMATRPVSCQVYTRAGYTSLCWSAAEAGVVLGTTRDGGLRAHAFKELAPSRAAPGGPVVVTSHHYGSAANPHLSPSGFGSGGAGGGFGTGRSRRRRAPSGGLPHHRSPSGGELDADGWGVSTSNPVNSGCSGTEAEAEEDFTDGSCSIRSGSSGDGTGTAVPSITDGSNALVHVSVKAQSALKCRLPSRVPAAAVGWVCHPLSEPMKTITAGSIPGLPSVHRRTSSGMSADGPHHSERLHTSHGATSGLRPKDDCDGEVDDNAVARGCRTDLPQLLLLNAKNGELYTQVYNPGGSTVTSLNSSTALVGAGPNAFLTHASTAYNTASYVYEEAVLERLECQAAAAAAAAAATAAPSAAPGMVVPSCPTPISSGPASKAVMGLLYGRAGVAGAATVTSTNKPHVSGDSTVDGAQLSSTGSSASGGGRACAVAAAAAAAAAATRGGGGAATAASRLKGRPVDLIGLGLLDEVEDEDDDEEGERDALRASAAAAATGDYEHCALAGANTNGQQSDFGAASSTAHGLPSMRAAGTAGVGGNDDSASAGSPRAGLTREAPSSLVGTGGAAVPKAPKGVHRSGISSALQQEEGLLGRRTSLREPVAASPHSRPTSAEPMQQPYTVTTSAGGRGASQSATAAAAMPIPQEMSFCEFHRLDRTRHLWRRLRSGFSYDPVRNLTVLLREGLDREGYATFLYGCCAAQLLFPTAVMVAPKSRSTEPGTGPAASAPSLAVGLKRAVPGLLELLVSERELRQQLGLNDTRLSSQFPLSQHHHLLASANATASVAAAMTAGFAPPGGYAIVGPIGALGLQAPLLAGLPSAMERHKGPPGFSLHPFSAAAAGIRAGRPTPPAHLTGPAINAGASRTASSVLRGGAGSSGAAGDAARDSAAYLPTYPVAIGMLRQLVLQSMGWTMPPAVCLVDSPAEHTTEREGTSASAAAERAGGVQATRSPPPGGDHRPQHPAERFFVQGDGIGQRSLQEALERRVAVLVLLDRLEEAAELLALYGTHNVQYPSIALTLSAARGRQTTVMSLAADDCPGVTFWIHLMLAYMELVMHQQSCGAAAAGDRTLQADAGSSRSGSDDATSSTTKSVAATTEPVSRFDDLFTLPHQKAVVLHLLERYPRLSLSDKVALATALLLPSRYHSGHVANLIEVLQTLVQQQYRDYSSTATASTAAEQAVADSTCGSPSSTSSPLGIRARQQRRVDSKRASLSGLPRSPAQSSSVDAAVSPAALGSRFPSPPGAPLAHGSVNSHYSDPSDTFVLAAAASAASADRFAPIYRCSLLLVTVVEGVSTDCGALQRYVDESGDVQTALSYAAAFSNVLSPTVRTWRDAYRRLLNDQGLAMWRSLHDLHLVKLLKAREEADKHVGGSAISGSSNSRSAGAVGGVAGIPGGSVIGGGGGSSPGMVGAGTTRGGGVVEATIGAPPGSPAGTLSGAGVPRPNGFPGALGALGSDLGAGPGAASAAAMMSTQTAMMMERTLNRFAQTTATATTDCDRSLREAAATAGGASPGANEALHRAVELRCNCGQAMHATAPSKSSISSMTSTNMTRKQLIPCGNPECRQWQSPMCTVCGERMEHRATELPPERFFAWCSVCLHGGHWCHLREWFSKHTKCPVENCPCHCCDNVHLS</sequence>
<feature type="compositionally biased region" description="Polar residues" evidence="2">
    <location>
        <begin position="801"/>
        <end position="812"/>
    </location>
</feature>
<reference evidence="3" key="1">
    <citation type="submission" date="2020-06" db="EMBL/GenBank/DDBJ databases">
        <authorList>
            <person name="Gonzalez-de la Fuente S."/>
            <person name="Peiro-Pastor R."/>
            <person name="Rastrojo A."/>
            <person name="Moreno J."/>
            <person name="Carrasco-Ramiro F."/>
            <person name="Requena JM."/>
            <person name="Aguado B."/>
        </authorList>
    </citation>
    <scope>NUCLEOTIDE SEQUENCE</scope>
</reference>
<comment type="similarity">
    <text evidence="1">Belongs to the WD repeat mio family.</text>
</comment>
<dbReference type="Gene3D" id="2.130.10.10">
    <property type="entry name" value="YVTN repeat-like/Quinoprotein amine dehydrogenase"/>
    <property type="match status" value="1"/>
</dbReference>
<feature type="region of interest" description="Disordered" evidence="2">
    <location>
        <begin position="1855"/>
        <end position="1903"/>
    </location>
</feature>
<dbReference type="GO" id="GO:0005737">
    <property type="term" value="C:cytoplasm"/>
    <property type="evidence" value="ECO:0007669"/>
    <property type="project" value="TreeGrafter"/>
</dbReference>
<feature type="region of interest" description="Disordered" evidence="2">
    <location>
        <begin position="1076"/>
        <end position="1097"/>
    </location>
</feature>
<feature type="region of interest" description="Disordered" evidence="2">
    <location>
        <begin position="903"/>
        <end position="936"/>
    </location>
</feature>
<protein>
    <submittedName>
        <fullName evidence="3">Hypothetical_protein_-_conserved</fullName>
    </submittedName>
</protein>